<proteinExistence type="inferred from homology"/>
<gene>
    <name evidence="4" type="ORF">D3875_10050</name>
</gene>
<accession>A0A418V703</accession>
<evidence type="ECO:0000313" key="5">
    <source>
        <dbReference type="Proteomes" id="UP000286287"/>
    </source>
</evidence>
<dbReference type="RefSeq" id="WP_119763419.1">
    <property type="nucleotide sequence ID" value="NZ_QYUJ01000014.1"/>
</dbReference>
<dbReference type="GO" id="GO:0051082">
    <property type="term" value="F:unfolded protein binding"/>
    <property type="evidence" value="ECO:0007669"/>
    <property type="project" value="InterPro"/>
</dbReference>
<dbReference type="AlphaFoldDB" id="A0A418V703"/>
<organism evidence="4 5">
    <name type="scientific">Deinococcus cavernae</name>
    <dbReference type="NCBI Taxonomy" id="2320857"/>
    <lineage>
        <taxon>Bacteria</taxon>
        <taxon>Thermotogati</taxon>
        <taxon>Deinococcota</taxon>
        <taxon>Deinococci</taxon>
        <taxon>Deinococcales</taxon>
        <taxon>Deinococcaceae</taxon>
        <taxon>Deinococcus</taxon>
    </lineage>
</organism>
<dbReference type="EMBL" id="QYUJ01000014">
    <property type="protein sequence ID" value="RJF71849.1"/>
    <property type="molecule type" value="Genomic_DNA"/>
</dbReference>
<name>A0A418V703_9DEIO</name>
<feature type="signal peptide" evidence="3">
    <location>
        <begin position="1"/>
        <end position="21"/>
    </location>
</feature>
<dbReference type="PANTHER" id="PTHR35089">
    <property type="entry name" value="CHAPERONE PROTEIN SKP"/>
    <property type="match status" value="1"/>
</dbReference>
<sequence length="157" mass="16640">MKRLFLLLPVALLLTAPQAQSGKGRLGFVNVPQLVAAMPGGANYTALRKKADTDLGQQQKNLQTLLVKVNGSPTAANKAAVTKAQQTFAKAQKNYQTQIAAAFKPLATKLNSAIAKTAKANGYSVVLDRQVAATTRLVVYANSSTDLTAAVMKEIKK</sequence>
<dbReference type="Gene3D" id="3.30.910.20">
    <property type="entry name" value="Skp domain"/>
    <property type="match status" value="1"/>
</dbReference>
<dbReference type="GO" id="GO:0050821">
    <property type="term" value="P:protein stabilization"/>
    <property type="evidence" value="ECO:0007669"/>
    <property type="project" value="TreeGrafter"/>
</dbReference>
<evidence type="ECO:0000256" key="2">
    <source>
        <dbReference type="ARBA" id="ARBA00022729"/>
    </source>
</evidence>
<dbReference type="PANTHER" id="PTHR35089:SF1">
    <property type="entry name" value="CHAPERONE PROTEIN SKP"/>
    <property type="match status" value="1"/>
</dbReference>
<evidence type="ECO:0000256" key="1">
    <source>
        <dbReference type="ARBA" id="ARBA00009091"/>
    </source>
</evidence>
<dbReference type="OrthoDB" id="73897at2"/>
<dbReference type="Pfam" id="PF03938">
    <property type="entry name" value="OmpH"/>
    <property type="match status" value="1"/>
</dbReference>
<comment type="caution">
    <text evidence="4">The sequence shown here is derived from an EMBL/GenBank/DDBJ whole genome shotgun (WGS) entry which is preliminary data.</text>
</comment>
<dbReference type="InterPro" id="IPR024930">
    <property type="entry name" value="Skp_dom_sf"/>
</dbReference>
<evidence type="ECO:0000256" key="3">
    <source>
        <dbReference type="SAM" id="SignalP"/>
    </source>
</evidence>
<comment type="similarity">
    <text evidence="1">Belongs to the Skp family.</text>
</comment>
<dbReference type="InterPro" id="IPR005632">
    <property type="entry name" value="Chaperone_Skp"/>
</dbReference>
<keyword evidence="5" id="KW-1185">Reference proteome</keyword>
<dbReference type="Proteomes" id="UP000286287">
    <property type="component" value="Unassembled WGS sequence"/>
</dbReference>
<dbReference type="SMART" id="SM00935">
    <property type="entry name" value="OmpH"/>
    <property type="match status" value="1"/>
</dbReference>
<protein>
    <submittedName>
        <fullName evidence="4">OmpH family outer membrane protein</fullName>
    </submittedName>
</protein>
<feature type="chain" id="PRO_5019435249" evidence="3">
    <location>
        <begin position="22"/>
        <end position="157"/>
    </location>
</feature>
<evidence type="ECO:0000313" key="4">
    <source>
        <dbReference type="EMBL" id="RJF71849.1"/>
    </source>
</evidence>
<dbReference type="SUPFAM" id="SSF111384">
    <property type="entry name" value="OmpH-like"/>
    <property type="match status" value="1"/>
</dbReference>
<dbReference type="GO" id="GO:0005829">
    <property type="term" value="C:cytosol"/>
    <property type="evidence" value="ECO:0007669"/>
    <property type="project" value="TreeGrafter"/>
</dbReference>
<keyword evidence="2 3" id="KW-0732">Signal</keyword>
<reference evidence="4 5" key="1">
    <citation type="submission" date="2018-09" db="EMBL/GenBank/DDBJ databases">
        <authorList>
            <person name="Zhu H."/>
        </authorList>
    </citation>
    <scope>NUCLEOTIDE SEQUENCE [LARGE SCALE GENOMIC DNA]</scope>
    <source>
        <strain evidence="4 5">K2S05-167</strain>
    </source>
</reference>